<gene>
    <name evidence="13" type="primary">LOC114662716</name>
</gene>
<evidence type="ECO:0000256" key="4">
    <source>
        <dbReference type="ARBA" id="ARBA00022801"/>
    </source>
</evidence>
<dbReference type="InterPro" id="IPR043504">
    <property type="entry name" value="Peptidase_S1_PA_chymotrypsin"/>
</dbReference>
<evidence type="ECO:0000313" key="13">
    <source>
        <dbReference type="Ensembl" id="ENSECRP00000029007.1"/>
    </source>
</evidence>
<evidence type="ECO:0000256" key="2">
    <source>
        <dbReference type="ARBA" id="ARBA00022670"/>
    </source>
</evidence>
<dbReference type="InterPro" id="IPR001254">
    <property type="entry name" value="Trypsin_dom"/>
</dbReference>
<proteinExistence type="predicted"/>
<dbReference type="InterPro" id="IPR018114">
    <property type="entry name" value="TRYPSIN_HIS"/>
</dbReference>
<evidence type="ECO:0000256" key="7">
    <source>
        <dbReference type="ARBA" id="ARBA00023157"/>
    </source>
</evidence>
<dbReference type="Proteomes" id="UP000694620">
    <property type="component" value="Chromosome 12"/>
</dbReference>
<dbReference type="GO" id="GO:0006508">
    <property type="term" value="P:proteolysis"/>
    <property type="evidence" value="ECO:0007669"/>
    <property type="project" value="UniProtKB-KW"/>
</dbReference>
<dbReference type="EC" id="3.4.21.4" evidence="9"/>
<feature type="signal peptide" evidence="11">
    <location>
        <begin position="1"/>
        <end position="21"/>
    </location>
</feature>
<dbReference type="PROSITE" id="PS50240">
    <property type="entry name" value="TRYPSIN_DOM"/>
    <property type="match status" value="1"/>
</dbReference>
<dbReference type="FunFam" id="2.40.10.10:FF:000005">
    <property type="entry name" value="Serine protease 37"/>
    <property type="match status" value="1"/>
</dbReference>
<dbReference type="Pfam" id="PF00089">
    <property type="entry name" value="Trypsin"/>
    <property type="match status" value="1"/>
</dbReference>
<feature type="domain" description="Peptidase S1" evidence="12">
    <location>
        <begin position="24"/>
        <end position="253"/>
    </location>
</feature>
<comment type="catalytic activity">
    <reaction evidence="8">
        <text>Preferential cleavage: Arg-|-Xaa, Lys-|-Xaa.</text>
        <dbReference type="EC" id="3.4.21.4"/>
    </reaction>
</comment>
<evidence type="ECO:0000256" key="9">
    <source>
        <dbReference type="ARBA" id="ARBA00038868"/>
    </source>
</evidence>
<evidence type="ECO:0000256" key="10">
    <source>
        <dbReference type="RuleBase" id="RU363034"/>
    </source>
</evidence>
<dbReference type="InterPro" id="IPR033116">
    <property type="entry name" value="TRYPSIN_SER"/>
</dbReference>
<dbReference type="InterPro" id="IPR009003">
    <property type="entry name" value="Peptidase_S1_PA"/>
</dbReference>
<reference evidence="13" key="3">
    <citation type="submission" date="2025-09" db="UniProtKB">
        <authorList>
            <consortium name="Ensembl"/>
        </authorList>
    </citation>
    <scope>IDENTIFICATION</scope>
</reference>
<evidence type="ECO:0000313" key="14">
    <source>
        <dbReference type="Proteomes" id="UP000694620"/>
    </source>
</evidence>
<keyword evidence="6" id="KW-0865">Zymogen</keyword>
<accession>A0A8C4T901</accession>
<dbReference type="PRINTS" id="PR00722">
    <property type="entry name" value="CHYMOTRYPSIN"/>
</dbReference>
<dbReference type="PROSITE" id="PS00134">
    <property type="entry name" value="TRYPSIN_HIS"/>
    <property type="match status" value="1"/>
</dbReference>
<dbReference type="GeneTree" id="ENSGT01030000234551"/>
<dbReference type="AlphaFoldDB" id="A0A8C4T901"/>
<keyword evidence="3 11" id="KW-0732">Signal</keyword>
<dbReference type="Gene3D" id="2.40.10.10">
    <property type="entry name" value="Trypsin-like serine proteases"/>
    <property type="match status" value="1"/>
</dbReference>
<keyword evidence="7" id="KW-1015">Disulfide bond</keyword>
<dbReference type="GO" id="GO:0004252">
    <property type="term" value="F:serine-type endopeptidase activity"/>
    <property type="evidence" value="ECO:0007669"/>
    <property type="project" value="UniProtKB-EC"/>
</dbReference>
<dbReference type="CDD" id="cd00190">
    <property type="entry name" value="Tryp_SPc"/>
    <property type="match status" value="1"/>
</dbReference>
<name>A0A8C4T901_ERPCA</name>
<keyword evidence="2 10" id="KW-0645">Protease</keyword>
<dbReference type="SUPFAM" id="SSF50494">
    <property type="entry name" value="Trypsin-like serine proteases"/>
    <property type="match status" value="1"/>
</dbReference>
<reference evidence="13" key="2">
    <citation type="submission" date="2025-08" db="UniProtKB">
        <authorList>
            <consortium name="Ensembl"/>
        </authorList>
    </citation>
    <scope>IDENTIFICATION</scope>
</reference>
<evidence type="ECO:0000256" key="11">
    <source>
        <dbReference type="SAM" id="SignalP"/>
    </source>
</evidence>
<dbReference type="InterPro" id="IPR001314">
    <property type="entry name" value="Peptidase_S1A"/>
</dbReference>
<keyword evidence="4 10" id="KW-0378">Hydrolase</keyword>
<dbReference type="PANTHER" id="PTHR24271:SF81">
    <property type="entry name" value="GRANZYME B"/>
    <property type="match status" value="1"/>
</dbReference>
<evidence type="ECO:0000256" key="6">
    <source>
        <dbReference type="ARBA" id="ARBA00023145"/>
    </source>
</evidence>
<organism evidence="13 14">
    <name type="scientific">Erpetoichthys calabaricus</name>
    <name type="common">Rope fish</name>
    <name type="synonym">Calamoichthys calabaricus</name>
    <dbReference type="NCBI Taxonomy" id="27687"/>
    <lineage>
        <taxon>Eukaryota</taxon>
        <taxon>Metazoa</taxon>
        <taxon>Chordata</taxon>
        <taxon>Craniata</taxon>
        <taxon>Vertebrata</taxon>
        <taxon>Euteleostomi</taxon>
        <taxon>Actinopterygii</taxon>
        <taxon>Polypteriformes</taxon>
        <taxon>Polypteridae</taxon>
        <taxon>Erpetoichthys</taxon>
    </lineage>
</organism>
<comment type="subcellular location">
    <subcellularLocation>
        <location evidence="1">Secreted</location>
        <location evidence="1">Extracellular space</location>
    </subcellularLocation>
</comment>
<evidence type="ECO:0000256" key="1">
    <source>
        <dbReference type="ARBA" id="ARBA00004239"/>
    </source>
</evidence>
<protein>
    <recommendedName>
        <fullName evidence="9">trypsin</fullName>
        <ecNumber evidence="9">3.4.21.4</ecNumber>
    </recommendedName>
</protein>
<dbReference type="PROSITE" id="PS00135">
    <property type="entry name" value="TRYPSIN_SER"/>
    <property type="match status" value="1"/>
</dbReference>
<evidence type="ECO:0000256" key="5">
    <source>
        <dbReference type="ARBA" id="ARBA00022825"/>
    </source>
</evidence>
<dbReference type="GO" id="GO:0005576">
    <property type="term" value="C:extracellular region"/>
    <property type="evidence" value="ECO:0007669"/>
    <property type="project" value="UniProtKB-SubCell"/>
</dbReference>
<keyword evidence="14" id="KW-1185">Reference proteome</keyword>
<keyword evidence="5 10" id="KW-0720">Serine protease</keyword>
<evidence type="ECO:0000256" key="8">
    <source>
        <dbReference type="ARBA" id="ARBA00036320"/>
    </source>
</evidence>
<sequence length="258" mass="28697">MLGVYWTAITVVCFSVAGVSGSKIIDGFEAVPHSRPYMAQLKITKGNQLYNCGAFLIRRNVLLTAAHCHGENIMAQLGGHNRDRNEASRQEIAVKKMIPHENYDRQNAKNDIMLLQLERNVRFTPEVKPISISSNCGNLWPGMHCSVAGWGRTFTGGTGSNVLREAEVTILDICQSEQLFNLTGRVICARGSGIKGACNGDSGGPLVCRNRWNDRVAVGIVSFRNTNQCEDPAREDVYTNVCMYWRWINRKFKTIAAE</sequence>
<reference evidence="13" key="1">
    <citation type="submission" date="2021-06" db="EMBL/GenBank/DDBJ databases">
        <authorList>
            <consortium name="Wellcome Sanger Institute Data Sharing"/>
        </authorList>
    </citation>
    <scope>NUCLEOTIDE SEQUENCE [LARGE SCALE GENOMIC DNA]</scope>
</reference>
<dbReference type="Ensembl" id="ENSECRT00000029621.1">
    <property type="protein sequence ID" value="ENSECRP00000029007.1"/>
    <property type="gene ID" value="ENSECRG00000019656.1"/>
</dbReference>
<evidence type="ECO:0000256" key="3">
    <source>
        <dbReference type="ARBA" id="ARBA00022729"/>
    </source>
</evidence>
<dbReference type="SMART" id="SM00020">
    <property type="entry name" value="Tryp_SPc"/>
    <property type="match status" value="1"/>
</dbReference>
<evidence type="ECO:0000259" key="12">
    <source>
        <dbReference type="PROSITE" id="PS50240"/>
    </source>
</evidence>
<dbReference type="PANTHER" id="PTHR24271">
    <property type="entry name" value="KALLIKREIN-RELATED"/>
    <property type="match status" value="1"/>
</dbReference>
<feature type="chain" id="PRO_5034154522" description="trypsin" evidence="11">
    <location>
        <begin position="22"/>
        <end position="258"/>
    </location>
</feature>